<accession>A0A941CMV8</accession>
<comment type="caution">
    <text evidence="2">The sequence shown here is derived from an EMBL/GenBank/DDBJ whole genome shotgun (WGS) entry which is preliminary data.</text>
</comment>
<dbReference type="AlphaFoldDB" id="A0A941CMV8"/>
<dbReference type="Pfam" id="PF04542">
    <property type="entry name" value="Sigma70_r2"/>
    <property type="match status" value="1"/>
</dbReference>
<reference evidence="2" key="1">
    <citation type="submission" date="2021-04" db="EMBL/GenBank/DDBJ databases">
        <title>Proteiniclasticum sedimins sp. nov., an obligate anaerobic bacterium isolated from anaerobic sludge.</title>
        <authorList>
            <person name="Liu J."/>
        </authorList>
    </citation>
    <scope>NUCLEOTIDE SEQUENCE</scope>
    <source>
        <strain evidence="2">BAD-10</strain>
    </source>
</reference>
<evidence type="ECO:0000313" key="2">
    <source>
        <dbReference type="EMBL" id="MBR0575600.1"/>
    </source>
</evidence>
<dbReference type="Proteomes" id="UP000675379">
    <property type="component" value="Unassembled WGS sequence"/>
</dbReference>
<dbReference type="Gene3D" id="1.10.1740.10">
    <property type="match status" value="1"/>
</dbReference>
<dbReference type="GO" id="GO:0003700">
    <property type="term" value="F:DNA-binding transcription factor activity"/>
    <property type="evidence" value="ECO:0007669"/>
    <property type="project" value="InterPro"/>
</dbReference>
<evidence type="ECO:0000259" key="1">
    <source>
        <dbReference type="Pfam" id="PF04542"/>
    </source>
</evidence>
<gene>
    <name evidence="2" type="ORF">KCG48_04510</name>
</gene>
<dbReference type="SUPFAM" id="SSF88946">
    <property type="entry name" value="Sigma2 domain of RNA polymerase sigma factors"/>
    <property type="match status" value="1"/>
</dbReference>
<dbReference type="GO" id="GO:0006352">
    <property type="term" value="P:DNA-templated transcription initiation"/>
    <property type="evidence" value="ECO:0007669"/>
    <property type="project" value="InterPro"/>
</dbReference>
<feature type="domain" description="RNA polymerase sigma-70 region 2" evidence="1">
    <location>
        <begin position="21"/>
        <end position="86"/>
    </location>
</feature>
<evidence type="ECO:0000313" key="3">
    <source>
        <dbReference type="Proteomes" id="UP000675379"/>
    </source>
</evidence>
<organism evidence="2 3">
    <name type="scientific">Proteiniclasticum sediminis</name>
    <dbReference type="NCBI Taxonomy" id="2804028"/>
    <lineage>
        <taxon>Bacteria</taxon>
        <taxon>Bacillati</taxon>
        <taxon>Bacillota</taxon>
        <taxon>Clostridia</taxon>
        <taxon>Eubacteriales</taxon>
        <taxon>Clostridiaceae</taxon>
        <taxon>Proteiniclasticum</taxon>
    </lineage>
</organism>
<keyword evidence="3" id="KW-1185">Reference proteome</keyword>
<protein>
    <submittedName>
        <fullName evidence="2">Sigma-70 family RNA polymerase sigma factor</fullName>
    </submittedName>
</protein>
<proteinExistence type="predicted"/>
<dbReference type="InterPro" id="IPR007627">
    <property type="entry name" value="RNA_pol_sigma70_r2"/>
</dbReference>
<dbReference type="RefSeq" id="WP_211800126.1">
    <property type="nucleotide sequence ID" value="NZ_JAGSCS010000004.1"/>
</dbReference>
<name>A0A941CMV8_9CLOT</name>
<dbReference type="InterPro" id="IPR014284">
    <property type="entry name" value="RNA_pol_sigma-70_dom"/>
</dbReference>
<dbReference type="NCBIfam" id="TIGR02937">
    <property type="entry name" value="sigma70-ECF"/>
    <property type="match status" value="1"/>
</dbReference>
<dbReference type="InterPro" id="IPR013325">
    <property type="entry name" value="RNA_pol_sigma_r2"/>
</dbReference>
<dbReference type="EMBL" id="JAGSCS010000004">
    <property type="protein sequence ID" value="MBR0575600.1"/>
    <property type="molecule type" value="Genomic_DNA"/>
</dbReference>
<sequence length="195" mass="22924">MTESIFLLAKNGNQDATEQVIRSIEPFIIQQCRRVHLRIHDFEDLKQICYEAVIKGIPKIRKENLESAPSYLMKCVHNALKYEARRILAQPSDLSLESEDSDGIRYGEKLVAEDDTEETIIRNHDRQLIKEAFQELCTEEKNVVSYFIQDHYGGLKRYSDLYKVDYRKARYLKDKALRKMRLYLEAQDEQLSSNS</sequence>